<proteinExistence type="predicted"/>
<dbReference type="GeneID" id="14871330"/>
<dbReference type="Proteomes" id="UP000007797">
    <property type="component" value="Unassembled WGS sequence"/>
</dbReference>
<reference evidence="2" key="1">
    <citation type="journal article" date="2011" name="Genome Res.">
        <title>Phylogeny-wide analysis of social amoeba genomes highlights ancient origins for complex intercellular communication.</title>
        <authorList>
            <person name="Heidel A.J."/>
            <person name="Lawal H.M."/>
            <person name="Felder M."/>
            <person name="Schilde C."/>
            <person name="Helps N.R."/>
            <person name="Tunggal B."/>
            <person name="Rivero F."/>
            <person name="John U."/>
            <person name="Schleicher M."/>
            <person name="Eichinger L."/>
            <person name="Platzer M."/>
            <person name="Noegel A.A."/>
            <person name="Schaap P."/>
            <person name="Gloeckner G."/>
        </authorList>
    </citation>
    <scope>NUCLEOTIDE SEQUENCE [LARGE SCALE GENOMIC DNA]</scope>
    <source>
        <strain evidence="2">SH3</strain>
    </source>
</reference>
<dbReference type="KEGG" id="dfa:DFA_02093"/>
<accession>F4PYP0</accession>
<organism evidence="1 2">
    <name type="scientific">Cavenderia fasciculata</name>
    <name type="common">Slime mold</name>
    <name type="synonym">Dictyostelium fasciculatum</name>
    <dbReference type="NCBI Taxonomy" id="261658"/>
    <lineage>
        <taxon>Eukaryota</taxon>
        <taxon>Amoebozoa</taxon>
        <taxon>Evosea</taxon>
        <taxon>Eumycetozoa</taxon>
        <taxon>Dictyostelia</taxon>
        <taxon>Acytosteliales</taxon>
        <taxon>Cavenderiaceae</taxon>
        <taxon>Cavenderia</taxon>
    </lineage>
</organism>
<keyword evidence="2" id="KW-1185">Reference proteome</keyword>
<evidence type="ECO:0000313" key="1">
    <source>
        <dbReference type="EMBL" id="EGG19306.1"/>
    </source>
</evidence>
<name>F4PYP0_CACFS</name>
<sequence>MHDNKCALARAETCCQLPPQQQQQQKHLLVDGLRFARPLIARPPFIKGSDLLKLDDTIRFNCYAMP</sequence>
<dbReference type="AlphaFoldDB" id="F4PYP0"/>
<dbReference type="RefSeq" id="XP_004357577.1">
    <property type="nucleotide sequence ID" value="XM_004357520.1"/>
</dbReference>
<dbReference type="EMBL" id="GL883015">
    <property type="protein sequence ID" value="EGG19306.1"/>
    <property type="molecule type" value="Genomic_DNA"/>
</dbReference>
<protein>
    <submittedName>
        <fullName evidence="1">Uncharacterized protein</fullName>
    </submittedName>
</protein>
<evidence type="ECO:0000313" key="2">
    <source>
        <dbReference type="Proteomes" id="UP000007797"/>
    </source>
</evidence>
<gene>
    <name evidence="1" type="ORF">DFA_02093</name>
</gene>